<name>A0AAU2A192_9ACTN</name>
<evidence type="ECO:0000313" key="1">
    <source>
        <dbReference type="EMBL" id="WTT17622.1"/>
    </source>
</evidence>
<organism evidence="1">
    <name type="scientific">Streptomyces sp. NBC_00093</name>
    <dbReference type="NCBI Taxonomy" id="2975649"/>
    <lineage>
        <taxon>Bacteria</taxon>
        <taxon>Bacillati</taxon>
        <taxon>Actinomycetota</taxon>
        <taxon>Actinomycetes</taxon>
        <taxon>Kitasatosporales</taxon>
        <taxon>Streptomycetaceae</taxon>
        <taxon>Streptomyces</taxon>
    </lineage>
</organism>
<dbReference type="EMBL" id="CP108222">
    <property type="protein sequence ID" value="WTT17622.1"/>
    <property type="molecule type" value="Genomic_DNA"/>
</dbReference>
<dbReference type="AlphaFoldDB" id="A0AAU2A192"/>
<accession>A0AAU2A192</accession>
<gene>
    <name evidence="1" type="ORF">OHA22_19800</name>
</gene>
<proteinExistence type="predicted"/>
<sequence length="135" mass="14865">MRLFRRSPVDETALPPDIVHRMGLYGRWEFDRSGSGPDIDVPALIYVPLHPPASADPGGFVERLADAVLPVGGWAAYGGSHCVRDLLAQSQNEHPRYLDMLDTALDFLHGRGVPSALLNGYEWSRWCATHGGGNW</sequence>
<reference evidence="1" key="1">
    <citation type="submission" date="2022-10" db="EMBL/GenBank/DDBJ databases">
        <title>The complete genomes of actinobacterial strains from the NBC collection.</title>
        <authorList>
            <person name="Joergensen T.S."/>
            <person name="Alvarez Arevalo M."/>
            <person name="Sterndorff E.B."/>
            <person name="Faurdal D."/>
            <person name="Vuksanovic O."/>
            <person name="Mourched A.-S."/>
            <person name="Charusanti P."/>
            <person name="Shaw S."/>
            <person name="Blin K."/>
            <person name="Weber T."/>
        </authorList>
    </citation>
    <scope>NUCLEOTIDE SEQUENCE</scope>
    <source>
        <strain evidence="1">NBC_00093</strain>
    </source>
</reference>
<protein>
    <submittedName>
        <fullName evidence="1">Uncharacterized protein</fullName>
    </submittedName>
</protein>